<evidence type="ECO:0000256" key="1">
    <source>
        <dbReference type="SAM" id="SignalP"/>
    </source>
</evidence>
<dbReference type="Proteomes" id="UP001501725">
    <property type="component" value="Unassembled WGS sequence"/>
</dbReference>
<accession>A0ABP8G645</accession>
<feature type="signal peptide" evidence="1">
    <location>
        <begin position="1"/>
        <end position="20"/>
    </location>
</feature>
<keyword evidence="3" id="KW-1185">Reference proteome</keyword>
<comment type="caution">
    <text evidence="2">The sequence shown here is derived from an EMBL/GenBank/DDBJ whole genome shotgun (WGS) entry which is preliminary data.</text>
</comment>
<dbReference type="EMBL" id="BAABGY010000001">
    <property type="protein sequence ID" value="GAA4318087.1"/>
    <property type="molecule type" value="Genomic_DNA"/>
</dbReference>
<keyword evidence="1" id="KW-0732">Signal</keyword>
<dbReference type="RefSeq" id="WP_345252726.1">
    <property type="nucleotide sequence ID" value="NZ_BAABGY010000001.1"/>
</dbReference>
<proteinExistence type="predicted"/>
<sequence length="196" mass="21522">MRKLFMAVLMFFGIAATAAAQSFTQDEMKRDLEAGVVSFVRSVKGQFPGGAGNFDEFRLKLIGSSNVASITPEGNELLKVTYEFIQQGASDDQIKEAGIRSFARALNVVLHHESKGYSGADLERGSAALFGGDASGLLGYQPTARTGVRDCPDYRECRWFQLGCHAHNVSTWICKQIQAYEAILEIIEGPYLLPYL</sequence>
<feature type="chain" id="PRO_5045825254" evidence="1">
    <location>
        <begin position="21"/>
        <end position="196"/>
    </location>
</feature>
<name>A0ABP8G645_9BACT</name>
<evidence type="ECO:0000313" key="2">
    <source>
        <dbReference type="EMBL" id="GAA4318087.1"/>
    </source>
</evidence>
<protein>
    <submittedName>
        <fullName evidence="2">Uncharacterized protein</fullName>
    </submittedName>
</protein>
<reference evidence="3" key="1">
    <citation type="journal article" date="2019" name="Int. J. Syst. Evol. Microbiol.">
        <title>The Global Catalogue of Microorganisms (GCM) 10K type strain sequencing project: providing services to taxonomists for standard genome sequencing and annotation.</title>
        <authorList>
            <consortium name="The Broad Institute Genomics Platform"/>
            <consortium name="The Broad Institute Genome Sequencing Center for Infectious Disease"/>
            <person name="Wu L."/>
            <person name="Ma J."/>
        </authorList>
    </citation>
    <scope>NUCLEOTIDE SEQUENCE [LARGE SCALE GENOMIC DNA]</scope>
    <source>
        <strain evidence="3">JCM 17919</strain>
    </source>
</reference>
<gene>
    <name evidence="2" type="ORF">GCM10023184_02120</name>
</gene>
<organism evidence="2 3">
    <name type="scientific">Flaviaesturariibacter amylovorans</name>
    <dbReference type="NCBI Taxonomy" id="1084520"/>
    <lineage>
        <taxon>Bacteria</taxon>
        <taxon>Pseudomonadati</taxon>
        <taxon>Bacteroidota</taxon>
        <taxon>Chitinophagia</taxon>
        <taxon>Chitinophagales</taxon>
        <taxon>Chitinophagaceae</taxon>
        <taxon>Flaviaestuariibacter</taxon>
    </lineage>
</organism>
<evidence type="ECO:0000313" key="3">
    <source>
        <dbReference type="Proteomes" id="UP001501725"/>
    </source>
</evidence>